<dbReference type="AlphaFoldDB" id="A0A8H2JAM6"/>
<proteinExistence type="predicted"/>
<dbReference type="EMBL" id="POTL01000001">
    <property type="protein sequence ID" value="TLH52494.1"/>
    <property type="molecule type" value="Genomic_DNA"/>
</dbReference>
<protein>
    <submittedName>
        <fullName evidence="1">Uncharacterized protein</fullName>
    </submittedName>
</protein>
<accession>A0A8H2JAM6</accession>
<evidence type="ECO:0000313" key="1">
    <source>
        <dbReference type="EMBL" id="TLH52494.1"/>
    </source>
</evidence>
<gene>
    <name evidence="1" type="ORF">C1S78_09090</name>
</gene>
<reference evidence="1" key="1">
    <citation type="submission" date="2018-01" db="EMBL/GenBank/DDBJ databases">
        <title>Comparative genomics of Mycobacterium mucogenicum and Mycobacterium neoaurum clade members emphasizing tRNA and non-coding RNA.</title>
        <authorList>
            <person name="Behra P.R.K."/>
            <person name="Pettersson B.M.F."/>
            <person name="Das S."/>
            <person name="Dasgupta S."/>
            <person name="Kirsebom L.A."/>
        </authorList>
    </citation>
    <scope>NUCLEOTIDE SEQUENCE</scope>
    <source>
        <strain evidence="1">DSM 44124</strain>
    </source>
</reference>
<sequence length="84" mass="8712">MSTNVWHAASVAALEALDELELADAAADSDTDVRYAAAPGWSTVELPSTDLLQPTITMADTATPPDTKAAARSRDTLAALVIIS</sequence>
<comment type="caution">
    <text evidence="1">The sequence shown here is derived from an EMBL/GenBank/DDBJ whole genome shotgun (WGS) entry which is preliminary data.</text>
</comment>
<name>A0A8H2JAM6_MYCMU</name>
<organism evidence="1">
    <name type="scientific">Mycolicibacterium mucogenicum DSM 44124</name>
    <dbReference type="NCBI Taxonomy" id="1226753"/>
    <lineage>
        <taxon>Bacteria</taxon>
        <taxon>Bacillati</taxon>
        <taxon>Actinomycetota</taxon>
        <taxon>Actinomycetes</taxon>
        <taxon>Mycobacteriales</taxon>
        <taxon>Mycobacteriaceae</taxon>
        <taxon>Mycolicibacterium</taxon>
    </lineage>
</organism>